<evidence type="ECO:0000256" key="5">
    <source>
        <dbReference type="ARBA" id="ARBA00022502"/>
    </source>
</evidence>
<proteinExistence type="inferred from homology"/>
<keyword evidence="6 12" id="KW-0328">Glycosyltransferase</keyword>
<evidence type="ECO:0000256" key="8">
    <source>
        <dbReference type="ARBA" id="ARBA00022692"/>
    </source>
</evidence>
<dbReference type="GeneID" id="39581701"/>
<evidence type="ECO:0000256" key="3">
    <source>
        <dbReference type="ARBA" id="ARBA00008698"/>
    </source>
</evidence>
<dbReference type="EC" id="2.4.1.-" evidence="12"/>
<organism evidence="13 14">
    <name type="scientific">Sodiomyces alkalinus (strain CBS 110278 / VKM F-3762 / F11)</name>
    <name type="common">Alkaliphilic filamentous fungus</name>
    <dbReference type="NCBI Taxonomy" id="1314773"/>
    <lineage>
        <taxon>Eukaryota</taxon>
        <taxon>Fungi</taxon>
        <taxon>Dikarya</taxon>
        <taxon>Ascomycota</taxon>
        <taxon>Pezizomycotina</taxon>
        <taxon>Sordariomycetes</taxon>
        <taxon>Hypocreomycetidae</taxon>
        <taxon>Glomerellales</taxon>
        <taxon>Plectosphaerellaceae</taxon>
        <taxon>Sodiomyces</taxon>
    </lineage>
</organism>
<evidence type="ECO:0000256" key="2">
    <source>
        <dbReference type="ARBA" id="ARBA00004687"/>
    </source>
</evidence>
<dbReference type="EMBL" id="ML119059">
    <property type="protein sequence ID" value="ROT36451.1"/>
    <property type="molecule type" value="Genomic_DNA"/>
</dbReference>
<evidence type="ECO:0000256" key="1">
    <source>
        <dbReference type="ARBA" id="ARBA00004477"/>
    </source>
</evidence>
<dbReference type="GO" id="GO:0005789">
    <property type="term" value="C:endoplasmic reticulum membrane"/>
    <property type="evidence" value="ECO:0007669"/>
    <property type="project" value="UniProtKB-SubCell"/>
</dbReference>
<feature type="transmembrane region" description="Helical" evidence="12">
    <location>
        <begin position="179"/>
        <end position="199"/>
    </location>
</feature>
<evidence type="ECO:0000256" key="7">
    <source>
        <dbReference type="ARBA" id="ARBA00022679"/>
    </source>
</evidence>
<dbReference type="Pfam" id="PF04188">
    <property type="entry name" value="Mannosyl_trans2"/>
    <property type="match status" value="2"/>
</dbReference>
<evidence type="ECO:0000256" key="6">
    <source>
        <dbReference type="ARBA" id="ARBA00022676"/>
    </source>
</evidence>
<keyword evidence="14" id="KW-1185">Reference proteome</keyword>
<feature type="transmembrane region" description="Helical" evidence="12">
    <location>
        <begin position="289"/>
        <end position="311"/>
    </location>
</feature>
<accession>A0A3N2PPM0</accession>
<evidence type="ECO:0000256" key="10">
    <source>
        <dbReference type="ARBA" id="ARBA00022989"/>
    </source>
</evidence>
<dbReference type="GO" id="GO:0006506">
    <property type="term" value="P:GPI anchor biosynthetic process"/>
    <property type="evidence" value="ECO:0007669"/>
    <property type="project" value="UniProtKB-UniPathway"/>
</dbReference>
<dbReference type="STRING" id="1314773.A0A3N2PPM0"/>
<gene>
    <name evidence="13" type="ORF">SODALDRAFT_345813</name>
</gene>
<evidence type="ECO:0000256" key="9">
    <source>
        <dbReference type="ARBA" id="ARBA00022824"/>
    </source>
</evidence>
<evidence type="ECO:0000256" key="4">
    <source>
        <dbReference type="ARBA" id="ARBA00013795"/>
    </source>
</evidence>
<comment type="similarity">
    <text evidence="3 12">Belongs to the PIGV family.</text>
</comment>
<evidence type="ECO:0000256" key="11">
    <source>
        <dbReference type="ARBA" id="ARBA00023136"/>
    </source>
</evidence>
<keyword evidence="11 12" id="KW-0472">Membrane</keyword>
<dbReference type="UniPathway" id="UPA00196"/>
<evidence type="ECO:0000313" key="13">
    <source>
        <dbReference type="EMBL" id="ROT36451.1"/>
    </source>
</evidence>
<dbReference type="PANTHER" id="PTHR12468">
    <property type="entry name" value="GPI MANNOSYLTRANSFERASE 2"/>
    <property type="match status" value="1"/>
</dbReference>
<feature type="transmembrane region" description="Helical" evidence="12">
    <location>
        <begin position="21"/>
        <end position="41"/>
    </location>
</feature>
<dbReference type="GO" id="GO:0004376">
    <property type="term" value="F:GPI mannosyltransferase activity"/>
    <property type="evidence" value="ECO:0007669"/>
    <property type="project" value="InterPro"/>
</dbReference>
<keyword evidence="7 12" id="KW-0808">Transferase</keyword>
<protein>
    <recommendedName>
        <fullName evidence="4 12">GPI mannosyltransferase 2</fullName>
        <ecNumber evidence="12">2.4.1.-</ecNumber>
    </recommendedName>
</protein>
<dbReference type="PANTHER" id="PTHR12468:SF2">
    <property type="entry name" value="GPI MANNOSYLTRANSFERASE 2"/>
    <property type="match status" value="1"/>
</dbReference>
<comment type="pathway">
    <text evidence="2 12">Glycolipid biosynthesis; glycosylphosphatidylinositol-anchor biosynthesis.</text>
</comment>
<sequence length="480" mass="52383">MRSMPQSPGPSPILLHPRRTLLSLFIAWKGLLLAIAVGSGFSGPAYDTSTTLALAQDEHAHAFDPVTRLTRWDAIYFTASARRGYLYEQEWAFARGLPVVISFLSRLLDFFTGLWPVQHHHHHHRHDDPGQEAPSGAREAALGVFVSHAAHLAAVMTLYDLVRTLSSQSLSPPPRRNDLVPFLAALLHALSPAGLFLSAPYAESSFALLTFAGFSLLARAAPLRRSWGKTALQVAAGAVLGLATAFRTNGVLNGIPFAAECVLSTLRFVRSRLGRGSKGQQQQQHDRSFVGYLLGLFGPLAGGVLVAAGSAVPQVFAYLRYCSGPSEPRPWCHRTLPSIYAFVQEHYWGTGFLRYWTMSNLPLFLLAAPVLTIMSISGVEVLRQPSTSLGIVGRLDTGSRTFVQAVAAGQVVLATLALSTYHVQVVTRLASGYPIWYWWLANCLAGQDEKRSVWGERAVIFMVMYAMIQGGLFVCFLPPA</sequence>
<evidence type="ECO:0000256" key="12">
    <source>
        <dbReference type="RuleBase" id="RU363112"/>
    </source>
</evidence>
<keyword evidence="9 12" id="KW-0256">Endoplasmic reticulum</keyword>
<dbReference type="GO" id="GO:0031501">
    <property type="term" value="C:mannosyltransferase complex"/>
    <property type="evidence" value="ECO:0007669"/>
    <property type="project" value="TreeGrafter"/>
</dbReference>
<feature type="transmembrane region" description="Helical" evidence="12">
    <location>
        <begin position="458"/>
        <end position="479"/>
    </location>
</feature>
<dbReference type="OrthoDB" id="10252502at2759"/>
<dbReference type="GO" id="GO:0000009">
    <property type="term" value="F:alpha-1,6-mannosyltransferase activity"/>
    <property type="evidence" value="ECO:0007669"/>
    <property type="project" value="InterPro"/>
</dbReference>
<evidence type="ECO:0000313" key="14">
    <source>
        <dbReference type="Proteomes" id="UP000272025"/>
    </source>
</evidence>
<keyword evidence="5 12" id="KW-0337">GPI-anchor biosynthesis</keyword>
<dbReference type="Proteomes" id="UP000272025">
    <property type="component" value="Unassembled WGS sequence"/>
</dbReference>
<comment type="caution">
    <text evidence="12">Lacks conserved residue(s) required for the propagation of feature annotation.</text>
</comment>
<keyword evidence="10 12" id="KW-1133">Transmembrane helix</keyword>
<feature type="transmembrane region" description="Helical" evidence="12">
    <location>
        <begin position="402"/>
        <end position="423"/>
    </location>
</feature>
<reference evidence="13 14" key="1">
    <citation type="journal article" date="2018" name="Mol. Ecol.">
        <title>The obligate alkalophilic soda-lake fungus Sodiomyces alkalinus has shifted to a protein diet.</title>
        <authorList>
            <person name="Grum-Grzhimaylo A.A."/>
            <person name="Falkoski D.L."/>
            <person name="van den Heuvel J."/>
            <person name="Valero-Jimenez C.A."/>
            <person name="Min B."/>
            <person name="Choi I.G."/>
            <person name="Lipzen A."/>
            <person name="Daum C.G."/>
            <person name="Aanen D.K."/>
            <person name="Tsang A."/>
            <person name="Henrissat B."/>
            <person name="Bilanenko E.N."/>
            <person name="de Vries R.P."/>
            <person name="van Kan J.A.L."/>
            <person name="Grigoriev I.V."/>
            <person name="Debets A.J.M."/>
        </authorList>
    </citation>
    <scope>NUCLEOTIDE SEQUENCE [LARGE SCALE GENOMIC DNA]</scope>
    <source>
        <strain evidence="13 14">F11</strain>
    </source>
</reference>
<feature type="transmembrane region" description="Helical" evidence="12">
    <location>
        <begin position="361"/>
        <end position="382"/>
    </location>
</feature>
<keyword evidence="8 12" id="KW-0812">Transmembrane</keyword>
<dbReference type="RefSeq" id="XP_028464257.1">
    <property type="nucleotide sequence ID" value="XM_028613223.1"/>
</dbReference>
<dbReference type="AlphaFoldDB" id="A0A3N2PPM0"/>
<feature type="transmembrane region" description="Helical" evidence="12">
    <location>
        <begin position="205"/>
        <end position="223"/>
    </location>
</feature>
<dbReference type="InterPro" id="IPR007315">
    <property type="entry name" value="PIG-V/Gpi18"/>
</dbReference>
<name>A0A3N2PPM0_SODAK</name>
<comment type="function">
    <text evidence="12">Mannosyltransferase involved in glycosylphosphatidylinositol-anchor biosynthesis.</text>
</comment>
<comment type="subcellular location">
    <subcellularLocation>
        <location evidence="1 12">Endoplasmic reticulum membrane</location>
        <topology evidence="1 12">Multi-pass membrane protein</topology>
    </subcellularLocation>
</comment>